<name>A0A8H6HFD2_9AGAR</name>
<organism evidence="2 3">
    <name type="scientific">Ephemerocybe angulata</name>
    <dbReference type="NCBI Taxonomy" id="980116"/>
    <lineage>
        <taxon>Eukaryota</taxon>
        <taxon>Fungi</taxon>
        <taxon>Dikarya</taxon>
        <taxon>Basidiomycota</taxon>
        <taxon>Agaricomycotina</taxon>
        <taxon>Agaricomycetes</taxon>
        <taxon>Agaricomycetidae</taxon>
        <taxon>Agaricales</taxon>
        <taxon>Agaricineae</taxon>
        <taxon>Psathyrellaceae</taxon>
        <taxon>Ephemerocybe</taxon>
    </lineage>
</organism>
<keyword evidence="3" id="KW-1185">Reference proteome</keyword>
<sequence length="335" mass="37058">MPAYLPDSPNTDLSTDSDKSSGSALSNQLLTANPPALPPPIDSPPATANPPVLRPPNNSPLQNDTPRNQGESPVNLGEPDDARVPLHPHSESENGRRRSNRPAVPSTRLELRQQIGTNVIRPSVSNKVTEDDNDSPPDWFNNAVSDLLKDDLGKDWSDLVQKWTKLESLLGFGKSAKGPLPVKLRPEEWVQWTHKGKQGLRFHDKPPFVADPLEFGIAIRKWWVSIQPAFRGPSDGPMPLPVYSTAASTIQSWSEVRKSGPNGLLSLLMLLLWWGRAASAYVSQWEEDSRGSWAAVVQDLSQCFDEFLKLSPPVNTSKRCQSENIAPSRNAKWYV</sequence>
<reference evidence="2 3" key="1">
    <citation type="submission" date="2020-07" db="EMBL/GenBank/DDBJ databases">
        <title>Comparative genomics of pyrophilous fungi reveals a link between fire events and developmental genes.</title>
        <authorList>
            <consortium name="DOE Joint Genome Institute"/>
            <person name="Steindorff A.S."/>
            <person name="Carver A."/>
            <person name="Calhoun S."/>
            <person name="Stillman K."/>
            <person name="Liu H."/>
            <person name="Lipzen A."/>
            <person name="Pangilinan J."/>
            <person name="Labutti K."/>
            <person name="Bruns T.D."/>
            <person name="Grigoriev I.V."/>
        </authorList>
    </citation>
    <scope>NUCLEOTIDE SEQUENCE [LARGE SCALE GENOMIC DNA]</scope>
    <source>
        <strain evidence="2 3">CBS 144469</strain>
    </source>
</reference>
<evidence type="ECO:0000313" key="3">
    <source>
        <dbReference type="Proteomes" id="UP000521943"/>
    </source>
</evidence>
<feature type="compositionally biased region" description="Basic and acidic residues" evidence="1">
    <location>
        <begin position="80"/>
        <end position="96"/>
    </location>
</feature>
<protein>
    <submittedName>
        <fullName evidence="2">Uncharacterized protein</fullName>
    </submittedName>
</protein>
<dbReference type="OrthoDB" id="2683861at2759"/>
<accession>A0A8H6HFD2</accession>
<dbReference type="EMBL" id="JACGCI010000109">
    <property type="protein sequence ID" value="KAF6745137.1"/>
    <property type="molecule type" value="Genomic_DNA"/>
</dbReference>
<feature type="compositionally biased region" description="Polar residues" evidence="1">
    <location>
        <begin position="8"/>
        <end position="29"/>
    </location>
</feature>
<evidence type="ECO:0000256" key="1">
    <source>
        <dbReference type="SAM" id="MobiDB-lite"/>
    </source>
</evidence>
<dbReference type="Proteomes" id="UP000521943">
    <property type="component" value="Unassembled WGS sequence"/>
</dbReference>
<gene>
    <name evidence="2" type="ORF">DFP72DRAFT_1077736</name>
</gene>
<comment type="caution">
    <text evidence="2">The sequence shown here is derived from an EMBL/GenBank/DDBJ whole genome shotgun (WGS) entry which is preliminary data.</text>
</comment>
<feature type="compositionally biased region" description="Polar residues" evidence="1">
    <location>
        <begin position="59"/>
        <end position="72"/>
    </location>
</feature>
<dbReference type="AlphaFoldDB" id="A0A8H6HFD2"/>
<feature type="region of interest" description="Disordered" evidence="1">
    <location>
        <begin position="1"/>
        <end position="112"/>
    </location>
</feature>
<evidence type="ECO:0000313" key="2">
    <source>
        <dbReference type="EMBL" id="KAF6745137.1"/>
    </source>
</evidence>
<proteinExistence type="predicted"/>